<sequence length="402" mass="43336">MADFGATLKRHRLAAGLSLRALGAATHIDYSYLSQVERGARNASRKLAQVCDDTLGLGGALVQVWQQQVGEADMHRRRFLAMGALAAAPAVAPMVNLEALRHGFSTAAGHTDEWDQIVVDYGYDYYRLPADLLGRQLTADLTVLQHQLAVTNGPERAGLLRAASKLSLVVAFGMVASGQGWAASRWWRSARRLAEESADPDSVVAGWAWDVVNGCYDGRDPDKVVELSDHAMPLISGRASAATCGLLAGRAQALSLAGRHAEAIATVEQLSDLAEQLPTSVINDVGSLWGWPEHRLHHTASWVYTHAGRFVDAERAQTQALALYPQPQARLRAQVQLHKAACLVRDGDIPDGLRLAADLLDGLPAEHRNELLLTVARQVADAVPAGERRRPAYGELTARVGA</sequence>
<dbReference type="RefSeq" id="WP_204010872.1">
    <property type="nucleotide sequence ID" value="NZ_BOOZ01000028.1"/>
</dbReference>
<dbReference type="Pfam" id="PF13560">
    <property type="entry name" value="HTH_31"/>
    <property type="match status" value="1"/>
</dbReference>
<comment type="caution">
    <text evidence="2">The sequence shown here is derived from an EMBL/GenBank/DDBJ whole genome shotgun (WGS) entry which is preliminary data.</text>
</comment>
<dbReference type="InterPro" id="IPR001387">
    <property type="entry name" value="Cro/C1-type_HTH"/>
</dbReference>
<dbReference type="Gene3D" id="1.10.260.40">
    <property type="entry name" value="lambda repressor-like DNA-binding domains"/>
    <property type="match status" value="1"/>
</dbReference>
<evidence type="ECO:0000313" key="2">
    <source>
        <dbReference type="EMBL" id="GIJ11221.1"/>
    </source>
</evidence>
<reference evidence="2 3" key="1">
    <citation type="submission" date="2021-01" db="EMBL/GenBank/DDBJ databases">
        <title>Whole genome shotgun sequence of Verrucosispora andamanensis NBRC 109075.</title>
        <authorList>
            <person name="Komaki H."/>
            <person name="Tamura T."/>
        </authorList>
    </citation>
    <scope>NUCLEOTIDE SEQUENCE [LARGE SCALE GENOMIC DNA]</scope>
    <source>
        <strain evidence="2 3">NBRC 109075</strain>
    </source>
</reference>
<dbReference type="CDD" id="cd00093">
    <property type="entry name" value="HTH_XRE"/>
    <property type="match status" value="1"/>
</dbReference>
<name>A0ABQ4I018_9ACTN</name>
<dbReference type="SUPFAM" id="SSF47413">
    <property type="entry name" value="lambda repressor-like DNA-binding domains"/>
    <property type="match status" value="1"/>
</dbReference>
<protein>
    <recommendedName>
        <fullName evidence="1">HTH cro/C1-type domain-containing protein</fullName>
    </recommendedName>
</protein>
<dbReference type="Proteomes" id="UP000647017">
    <property type="component" value="Unassembled WGS sequence"/>
</dbReference>
<dbReference type="SMART" id="SM00530">
    <property type="entry name" value="HTH_XRE"/>
    <property type="match status" value="1"/>
</dbReference>
<dbReference type="InterPro" id="IPR011990">
    <property type="entry name" value="TPR-like_helical_dom_sf"/>
</dbReference>
<organism evidence="2 3">
    <name type="scientific">Micromonospora andamanensis</name>
    <dbReference type="NCBI Taxonomy" id="1287068"/>
    <lineage>
        <taxon>Bacteria</taxon>
        <taxon>Bacillati</taxon>
        <taxon>Actinomycetota</taxon>
        <taxon>Actinomycetes</taxon>
        <taxon>Micromonosporales</taxon>
        <taxon>Micromonosporaceae</taxon>
        <taxon>Micromonospora</taxon>
    </lineage>
</organism>
<dbReference type="EMBL" id="BOOZ01000028">
    <property type="protein sequence ID" value="GIJ11221.1"/>
    <property type="molecule type" value="Genomic_DNA"/>
</dbReference>
<dbReference type="InterPro" id="IPR010982">
    <property type="entry name" value="Lambda_DNA-bd_dom_sf"/>
</dbReference>
<keyword evidence="3" id="KW-1185">Reference proteome</keyword>
<dbReference type="Gene3D" id="1.25.40.10">
    <property type="entry name" value="Tetratricopeptide repeat domain"/>
    <property type="match status" value="1"/>
</dbReference>
<dbReference type="SUPFAM" id="SSF48452">
    <property type="entry name" value="TPR-like"/>
    <property type="match status" value="1"/>
</dbReference>
<accession>A0ABQ4I018</accession>
<evidence type="ECO:0000259" key="1">
    <source>
        <dbReference type="PROSITE" id="PS50943"/>
    </source>
</evidence>
<gene>
    <name evidence="2" type="ORF">Van01_44350</name>
</gene>
<proteinExistence type="predicted"/>
<evidence type="ECO:0000313" key="3">
    <source>
        <dbReference type="Proteomes" id="UP000647017"/>
    </source>
</evidence>
<dbReference type="PROSITE" id="PS50943">
    <property type="entry name" value="HTH_CROC1"/>
    <property type="match status" value="1"/>
</dbReference>
<feature type="domain" description="HTH cro/C1-type" evidence="1">
    <location>
        <begin position="8"/>
        <end position="44"/>
    </location>
</feature>